<feature type="compositionally biased region" description="Polar residues" evidence="1">
    <location>
        <begin position="72"/>
        <end position="81"/>
    </location>
</feature>
<proteinExistence type="predicted"/>
<feature type="compositionally biased region" description="Acidic residues" evidence="1">
    <location>
        <begin position="52"/>
        <end position="62"/>
    </location>
</feature>
<evidence type="ECO:0000259" key="2">
    <source>
        <dbReference type="Pfam" id="PF00462"/>
    </source>
</evidence>
<dbReference type="PANTHER" id="PTHR45669">
    <property type="entry name" value="GLUTAREDOXIN DOMAIN-CONTAINING CYSTEINE-RICH PROTEIN CG12206-RELATED"/>
    <property type="match status" value="1"/>
</dbReference>
<reference evidence="3 4" key="1">
    <citation type="submission" date="2023-10" db="EMBL/GenBank/DDBJ databases">
        <title>Chromosome-scale genome assembly provides insights into flower coloration mechanisms of Canna indica.</title>
        <authorList>
            <person name="Li C."/>
        </authorList>
    </citation>
    <scope>NUCLEOTIDE SEQUENCE [LARGE SCALE GENOMIC DNA]</scope>
    <source>
        <tissue evidence="3">Flower</tissue>
    </source>
</reference>
<feature type="compositionally biased region" description="Polar residues" evidence="1">
    <location>
        <begin position="35"/>
        <end position="46"/>
    </location>
</feature>
<accession>A0AAQ3KHN8</accession>
<protein>
    <recommendedName>
        <fullName evidence="2">Glutaredoxin domain-containing protein</fullName>
    </recommendedName>
</protein>
<feature type="compositionally biased region" description="Basic and acidic residues" evidence="1">
    <location>
        <begin position="88"/>
        <end position="101"/>
    </location>
</feature>
<dbReference type="InterPro" id="IPR002109">
    <property type="entry name" value="Glutaredoxin"/>
</dbReference>
<gene>
    <name evidence="3" type="ORF">Cni_G17732</name>
</gene>
<evidence type="ECO:0000313" key="4">
    <source>
        <dbReference type="Proteomes" id="UP001327560"/>
    </source>
</evidence>
<dbReference type="SUPFAM" id="SSF52833">
    <property type="entry name" value="Thioredoxin-like"/>
    <property type="match status" value="1"/>
</dbReference>
<dbReference type="AlphaFoldDB" id="A0AAQ3KHN8"/>
<feature type="domain" description="Glutaredoxin" evidence="2">
    <location>
        <begin position="126"/>
        <end position="176"/>
    </location>
</feature>
<organism evidence="3 4">
    <name type="scientific">Canna indica</name>
    <name type="common">Indian-shot</name>
    <dbReference type="NCBI Taxonomy" id="4628"/>
    <lineage>
        <taxon>Eukaryota</taxon>
        <taxon>Viridiplantae</taxon>
        <taxon>Streptophyta</taxon>
        <taxon>Embryophyta</taxon>
        <taxon>Tracheophyta</taxon>
        <taxon>Spermatophyta</taxon>
        <taxon>Magnoliopsida</taxon>
        <taxon>Liliopsida</taxon>
        <taxon>Zingiberales</taxon>
        <taxon>Cannaceae</taxon>
        <taxon>Canna</taxon>
    </lineage>
</organism>
<dbReference type="InterPro" id="IPR036249">
    <property type="entry name" value="Thioredoxin-like_sf"/>
</dbReference>
<feature type="region of interest" description="Disordered" evidence="1">
    <location>
        <begin position="33"/>
        <end position="118"/>
    </location>
</feature>
<dbReference type="PANTHER" id="PTHR45669:SF30">
    <property type="entry name" value="OS04G0641300 PROTEIN"/>
    <property type="match status" value="1"/>
</dbReference>
<keyword evidence="4" id="KW-1185">Reference proteome</keyword>
<feature type="compositionally biased region" description="Polar residues" evidence="1">
    <location>
        <begin position="109"/>
        <end position="118"/>
    </location>
</feature>
<dbReference type="Proteomes" id="UP001327560">
    <property type="component" value="Chromosome 5"/>
</dbReference>
<evidence type="ECO:0000313" key="3">
    <source>
        <dbReference type="EMBL" id="WOL08979.1"/>
    </source>
</evidence>
<sequence>MGCTSSKQDRRWDERTADVNFIASDSDPKILSAFNKASPQHQSHSILQPPVMDDDHDDDDDCNNNNKKTSSRESIGSQAPNQIGLAEARIKEFQGKIDSKKNRGKANSAKVSPSPNVTPGSDGEVVLYFTSLRGIRKTFEECLAVRLILEGYGVHVDERDVSMDAGYEEELIHKLGP</sequence>
<evidence type="ECO:0000256" key="1">
    <source>
        <dbReference type="SAM" id="MobiDB-lite"/>
    </source>
</evidence>
<dbReference type="EMBL" id="CP136894">
    <property type="protein sequence ID" value="WOL08979.1"/>
    <property type="molecule type" value="Genomic_DNA"/>
</dbReference>
<dbReference type="Pfam" id="PF00462">
    <property type="entry name" value="Glutaredoxin"/>
    <property type="match status" value="1"/>
</dbReference>
<name>A0AAQ3KHN8_9LILI</name>